<feature type="chain" id="PRO_5011766567" description="HYR domain-containing protein" evidence="1">
    <location>
        <begin position="23"/>
        <end position="765"/>
    </location>
</feature>
<organism evidence="2 3">
    <name type="scientific">Neolewinella agarilytica</name>
    <dbReference type="NCBI Taxonomy" id="478744"/>
    <lineage>
        <taxon>Bacteria</taxon>
        <taxon>Pseudomonadati</taxon>
        <taxon>Bacteroidota</taxon>
        <taxon>Saprospiria</taxon>
        <taxon>Saprospirales</taxon>
        <taxon>Lewinellaceae</taxon>
        <taxon>Neolewinella</taxon>
    </lineage>
</organism>
<evidence type="ECO:0000313" key="2">
    <source>
        <dbReference type="EMBL" id="SEQ74017.1"/>
    </source>
</evidence>
<keyword evidence="3" id="KW-1185">Reference proteome</keyword>
<protein>
    <recommendedName>
        <fullName evidence="4">HYR domain-containing protein</fullName>
    </recommendedName>
</protein>
<dbReference type="Proteomes" id="UP000199021">
    <property type="component" value="Unassembled WGS sequence"/>
</dbReference>
<accession>A0A1H9IHL5</accession>
<reference evidence="3" key="1">
    <citation type="submission" date="2016-10" db="EMBL/GenBank/DDBJ databases">
        <authorList>
            <person name="Varghese N."/>
            <person name="Submissions S."/>
        </authorList>
    </citation>
    <scope>NUCLEOTIDE SEQUENCE [LARGE SCALE GENOMIC DNA]</scope>
    <source>
        <strain evidence="3">DSM 24740</strain>
    </source>
</reference>
<feature type="non-terminal residue" evidence="2">
    <location>
        <position position="765"/>
    </location>
</feature>
<name>A0A1H9IHL5_9BACT</name>
<proteinExistence type="predicted"/>
<sequence>MKQAIQLLTFAFCCLFSTMLTAQVYEVNLANVTDINLTLNDECQGLVIPEMVLRGDYDVDGDGEVPGSELFDIVVLDNDPSNGPIVDGCGSFQYRVTTPDEGVFPAISDFTGPFAAENWDVFNGNLDGTPVTGADESSTVFTSNTLTLSTFGGEDDGGRILANAIYSFTQEGVLTFDYDFNGADEGFDFGIILYDFEGVEIERIISQSEAASGSATIDVLPGYRVIFAVNDDGFTPIFSDDPTQRTILEISSFVFDQTDTAVPVTGFETSWGIVNAEDKTPPAVVTTPDDVELLCVDVDGNTLTTLNETVNKCYRVFSATGATVPGSMATALRNRLFAGGSSPLVPTFTDGCTEQIEVCVNDVLVYDAQDPNCEDVVLTRTFTATEIATCPSAAGEENPSVTASYTITFSRPSLDDLSADNIEDVVNYEQCGTANPTRADYPAPRTQDFPFLEVAGRTFNLSAGEAVCNIGVTYADGEAIVTCPFTYKFVRTYTVIDWCDPSDVRTFTQVVKVGDTTAPTFSGPTQDRDFDGVVDGDLIYTTNAGNVCAAYIRLDAGISATDNCSDNVTITASIYPGADLSATPIGAFDVDPTDNRAEVTSAIPVGCHLLRYTYTDECGNSDFSDYPFCVEDGTAPVAICEDGLNVSISSGSAAGGASTGIAILTPSMIDRGSYDDCSGVTLEIARVNAENIATEVYDQELVLTCADLGTVRVGLKVTDAEGNMNFCWLDVLVEDKNAPTCIAPGPVEISCIVARATLPDDIMEA</sequence>
<gene>
    <name evidence="2" type="ORF">SAMN05444359_1151</name>
</gene>
<evidence type="ECO:0008006" key="4">
    <source>
        <dbReference type="Google" id="ProtNLM"/>
    </source>
</evidence>
<dbReference type="InParanoid" id="A0A1H9IHL5"/>
<keyword evidence="1" id="KW-0732">Signal</keyword>
<dbReference type="AlphaFoldDB" id="A0A1H9IHL5"/>
<feature type="signal peptide" evidence="1">
    <location>
        <begin position="1"/>
        <end position="22"/>
    </location>
</feature>
<dbReference type="OrthoDB" id="1489546at2"/>
<evidence type="ECO:0000313" key="3">
    <source>
        <dbReference type="Proteomes" id="UP000199021"/>
    </source>
</evidence>
<dbReference type="RefSeq" id="WP_139211888.1">
    <property type="nucleotide sequence ID" value="NZ_FOFB01000015.1"/>
</dbReference>
<dbReference type="EMBL" id="FOFB01000015">
    <property type="protein sequence ID" value="SEQ74017.1"/>
    <property type="molecule type" value="Genomic_DNA"/>
</dbReference>
<evidence type="ECO:0000256" key="1">
    <source>
        <dbReference type="SAM" id="SignalP"/>
    </source>
</evidence>